<dbReference type="EMBL" id="BKAL01000011">
    <property type="protein sequence ID" value="GEP70227.1"/>
    <property type="molecule type" value="Genomic_DNA"/>
</dbReference>
<dbReference type="PANTHER" id="PTHR48111">
    <property type="entry name" value="REGULATOR OF RPOS"/>
    <property type="match status" value="1"/>
</dbReference>
<dbReference type="InterPro" id="IPR039420">
    <property type="entry name" value="WalR-like"/>
</dbReference>
<feature type="domain" description="Response regulatory" evidence="4">
    <location>
        <begin position="16"/>
        <end position="130"/>
    </location>
</feature>
<evidence type="ECO:0000256" key="3">
    <source>
        <dbReference type="PROSITE-ProRule" id="PRU01091"/>
    </source>
</evidence>
<evidence type="ECO:0000313" key="7">
    <source>
        <dbReference type="Proteomes" id="UP000321798"/>
    </source>
</evidence>
<sequence>MRPAPSDRDHRRMPADVLVVDDDPGLRELLDSGLAFAGYDVRTAASATEAFDRLRERRPDVVVLDVVLPGTDGLDVLRLLRSTGDATPVLLLTARDAVPDRVAGLTAGADDYLTKPFDLTELVARLEALLRRVAAHGVVPGQGADEERLTFADLELDLARMRCRRGDRELDLSPTELRLLTVLLQAGDRVVTKAQLLDRVWDYDFGGDAGVVEKVVSRLRRKVDGVDDEPLIHTVRGFGYALRGTGAP</sequence>
<evidence type="ECO:0000259" key="4">
    <source>
        <dbReference type="PROSITE" id="PS50110"/>
    </source>
</evidence>
<keyword evidence="1 3" id="KW-0238">DNA-binding</keyword>
<dbReference type="Proteomes" id="UP000321798">
    <property type="component" value="Unassembled WGS sequence"/>
</dbReference>
<dbReference type="Gene3D" id="3.40.50.2300">
    <property type="match status" value="1"/>
</dbReference>
<feature type="modified residue" description="4-aspartylphosphate" evidence="2">
    <location>
        <position position="65"/>
    </location>
</feature>
<dbReference type="PANTHER" id="PTHR48111:SF28">
    <property type="entry name" value="TRANSCRIPTIONAL REGULATORY PROTEIN TCRX-RELATED"/>
    <property type="match status" value="1"/>
</dbReference>
<name>A0A512PG91_9CELL</name>
<keyword evidence="2" id="KW-0597">Phosphoprotein</keyword>
<evidence type="ECO:0000256" key="2">
    <source>
        <dbReference type="PROSITE-ProRule" id="PRU00169"/>
    </source>
</evidence>
<feature type="domain" description="OmpR/PhoB-type" evidence="5">
    <location>
        <begin position="146"/>
        <end position="244"/>
    </location>
</feature>
<feature type="DNA-binding region" description="OmpR/PhoB-type" evidence="3">
    <location>
        <begin position="146"/>
        <end position="244"/>
    </location>
</feature>
<comment type="caution">
    <text evidence="6">The sequence shown here is derived from an EMBL/GenBank/DDBJ whole genome shotgun (WGS) entry which is preliminary data.</text>
</comment>
<dbReference type="InterPro" id="IPR001867">
    <property type="entry name" value="OmpR/PhoB-type_DNA-bd"/>
</dbReference>
<evidence type="ECO:0000259" key="5">
    <source>
        <dbReference type="PROSITE" id="PS51755"/>
    </source>
</evidence>
<dbReference type="InterPro" id="IPR001789">
    <property type="entry name" value="Sig_transdc_resp-reg_receiver"/>
</dbReference>
<dbReference type="GO" id="GO:0000156">
    <property type="term" value="F:phosphorelay response regulator activity"/>
    <property type="evidence" value="ECO:0007669"/>
    <property type="project" value="TreeGrafter"/>
</dbReference>
<dbReference type="AlphaFoldDB" id="A0A512PG91"/>
<dbReference type="Gene3D" id="1.10.10.10">
    <property type="entry name" value="Winged helix-like DNA-binding domain superfamily/Winged helix DNA-binding domain"/>
    <property type="match status" value="1"/>
</dbReference>
<dbReference type="Pfam" id="PF00072">
    <property type="entry name" value="Response_reg"/>
    <property type="match status" value="1"/>
</dbReference>
<dbReference type="Pfam" id="PF00486">
    <property type="entry name" value="Trans_reg_C"/>
    <property type="match status" value="1"/>
</dbReference>
<dbReference type="SUPFAM" id="SSF46894">
    <property type="entry name" value="C-terminal effector domain of the bipartite response regulators"/>
    <property type="match status" value="1"/>
</dbReference>
<evidence type="ECO:0000256" key="1">
    <source>
        <dbReference type="ARBA" id="ARBA00023125"/>
    </source>
</evidence>
<dbReference type="PROSITE" id="PS51755">
    <property type="entry name" value="OMPR_PHOB"/>
    <property type="match status" value="1"/>
</dbReference>
<dbReference type="InterPro" id="IPR036388">
    <property type="entry name" value="WH-like_DNA-bd_sf"/>
</dbReference>
<dbReference type="InterPro" id="IPR011006">
    <property type="entry name" value="CheY-like_superfamily"/>
</dbReference>
<dbReference type="PROSITE" id="PS50110">
    <property type="entry name" value="RESPONSE_REGULATORY"/>
    <property type="match status" value="1"/>
</dbReference>
<gene>
    <name evidence="6" type="ORF">CSO01_29420</name>
</gene>
<keyword evidence="7" id="KW-1185">Reference proteome</keyword>
<dbReference type="SMART" id="SM00448">
    <property type="entry name" value="REC"/>
    <property type="match status" value="1"/>
</dbReference>
<reference evidence="6 7" key="1">
    <citation type="submission" date="2019-07" db="EMBL/GenBank/DDBJ databases">
        <title>Whole genome shotgun sequence of Cellulomonas soli NBRC 109434.</title>
        <authorList>
            <person name="Hosoyama A."/>
            <person name="Uohara A."/>
            <person name="Ohji S."/>
            <person name="Ichikawa N."/>
        </authorList>
    </citation>
    <scope>NUCLEOTIDE SEQUENCE [LARGE SCALE GENOMIC DNA]</scope>
    <source>
        <strain evidence="6 7">NBRC 109434</strain>
    </source>
</reference>
<protein>
    <submittedName>
        <fullName evidence="6">DNA-binding response regulator</fullName>
    </submittedName>
</protein>
<dbReference type="Gene3D" id="6.10.250.690">
    <property type="match status" value="1"/>
</dbReference>
<accession>A0A512PG91</accession>
<organism evidence="6 7">
    <name type="scientific">Cellulomonas soli</name>
    <dbReference type="NCBI Taxonomy" id="931535"/>
    <lineage>
        <taxon>Bacteria</taxon>
        <taxon>Bacillati</taxon>
        <taxon>Actinomycetota</taxon>
        <taxon>Actinomycetes</taxon>
        <taxon>Micrococcales</taxon>
        <taxon>Cellulomonadaceae</taxon>
        <taxon>Cellulomonas</taxon>
    </lineage>
</organism>
<dbReference type="SMART" id="SM00862">
    <property type="entry name" value="Trans_reg_C"/>
    <property type="match status" value="1"/>
</dbReference>
<proteinExistence type="predicted"/>
<dbReference type="CDD" id="cd00383">
    <property type="entry name" value="trans_reg_C"/>
    <property type="match status" value="1"/>
</dbReference>
<evidence type="ECO:0000313" key="6">
    <source>
        <dbReference type="EMBL" id="GEP70227.1"/>
    </source>
</evidence>
<dbReference type="SUPFAM" id="SSF52172">
    <property type="entry name" value="CheY-like"/>
    <property type="match status" value="1"/>
</dbReference>
<dbReference type="GO" id="GO:0005829">
    <property type="term" value="C:cytosol"/>
    <property type="evidence" value="ECO:0007669"/>
    <property type="project" value="TreeGrafter"/>
</dbReference>
<dbReference type="GO" id="GO:0006355">
    <property type="term" value="P:regulation of DNA-templated transcription"/>
    <property type="evidence" value="ECO:0007669"/>
    <property type="project" value="InterPro"/>
</dbReference>
<dbReference type="GO" id="GO:0000976">
    <property type="term" value="F:transcription cis-regulatory region binding"/>
    <property type="evidence" value="ECO:0007669"/>
    <property type="project" value="TreeGrafter"/>
</dbReference>
<dbReference type="GO" id="GO:0032993">
    <property type="term" value="C:protein-DNA complex"/>
    <property type="evidence" value="ECO:0007669"/>
    <property type="project" value="TreeGrafter"/>
</dbReference>
<dbReference type="InterPro" id="IPR016032">
    <property type="entry name" value="Sig_transdc_resp-reg_C-effctor"/>
</dbReference>